<reference evidence="3" key="1">
    <citation type="journal article" date="2019" name="Int. J. Syst. Evol. Microbiol.">
        <title>The Global Catalogue of Microorganisms (GCM) 10K type strain sequencing project: providing services to taxonomists for standard genome sequencing and annotation.</title>
        <authorList>
            <consortium name="The Broad Institute Genomics Platform"/>
            <consortium name="The Broad Institute Genome Sequencing Center for Infectious Disease"/>
            <person name="Wu L."/>
            <person name="Ma J."/>
        </authorList>
    </citation>
    <scope>NUCLEOTIDE SEQUENCE [LARGE SCALE GENOMIC DNA]</scope>
    <source>
        <strain evidence="3">KCTC 42282</strain>
    </source>
</reference>
<keyword evidence="3" id="KW-1185">Reference proteome</keyword>
<evidence type="ECO:0000256" key="1">
    <source>
        <dbReference type="SAM" id="MobiDB-lite"/>
    </source>
</evidence>
<dbReference type="EMBL" id="JBHRYC010000081">
    <property type="protein sequence ID" value="MFC3638858.1"/>
    <property type="molecule type" value="Genomic_DNA"/>
</dbReference>
<comment type="caution">
    <text evidence="2">The sequence shown here is derived from an EMBL/GenBank/DDBJ whole genome shotgun (WGS) entry which is preliminary data.</text>
</comment>
<sequence length="94" mass="10532">MKIHVYNCTTTPDHRRFMAIIETVENVPANGECPAHKRQTFLPITCFGATMVEARVKAEDFWQGKLDNEARRNERARAAGERAKARTKGGDADG</sequence>
<protein>
    <submittedName>
        <fullName evidence="2">Uncharacterized protein</fullName>
    </submittedName>
</protein>
<feature type="region of interest" description="Disordered" evidence="1">
    <location>
        <begin position="67"/>
        <end position="94"/>
    </location>
</feature>
<accession>A0ABV7UK13</accession>
<evidence type="ECO:0000313" key="2">
    <source>
        <dbReference type="EMBL" id="MFC3638858.1"/>
    </source>
</evidence>
<evidence type="ECO:0000313" key="3">
    <source>
        <dbReference type="Proteomes" id="UP001595704"/>
    </source>
</evidence>
<proteinExistence type="predicted"/>
<dbReference type="Proteomes" id="UP001595704">
    <property type="component" value="Unassembled WGS sequence"/>
</dbReference>
<name>A0ABV7UK13_9HYPH</name>
<gene>
    <name evidence="2" type="ORF">ACFONL_16070</name>
</gene>
<dbReference type="RefSeq" id="WP_191321552.1">
    <property type="nucleotide sequence ID" value="NZ_BNCG01000125.1"/>
</dbReference>
<organism evidence="2 3">
    <name type="scientific">Camelimonas fluminis</name>
    <dbReference type="NCBI Taxonomy" id="1576911"/>
    <lineage>
        <taxon>Bacteria</taxon>
        <taxon>Pseudomonadati</taxon>
        <taxon>Pseudomonadota</taxon>
        <taxon>Alphaproteobacteria</taxon>
        <taxon>Hyphomicrobiales</taxon>
        <taxon>Chelatococcaceae</taxon>
        <taxon>Camelimonas</taxon>
    </lineage>
</organism>